<dbReference type="SUPFAM" id="SSF56349">
    <property type="entry name" value="DNA breaking-rejoining enzymes"/>
    <property type="match status" value="1"/>
</dbReference>
<evidence type="ECO:0000256" key="1">
    <source>
        <dbReference type="ARBA" id="ARBA00023172"/>
    </source>
</evidence>
<gene>
    <name evidence="3" type="ORF">CCC13826_1694</name>
</gene>
<dbReference type="GO" id="GO:0003677">
    <property type="term" value="F:DNA binding"/>
    <property type="evidence" value="ECO:0007669"/>
    <property type="project" value="InterPro"/>
</dbReference>
<geneLocation type="plasmid" evidence="3 4">
    <name>pCCON31</name>
</geneLocation>
<dbReference type="OrthoDB" id="5361318at2"/>
<evidence type="ECO:0000313" key="3">
    <source>
        <dbReference type="EMBL" id="ABV23533.1"/>
    </source>
</evidence>
<dbReference type="AlphaFoldDB" id="A7ZGG8"/>
<dbReference type="Proteomes" id="UP000001121">
    <property type="component" value="Plasmid pCCON31"/>
</dbReference>
<keyword evidence="1" id="KW-0233">DNA recombination</keyword>
<keyword evidence="2" id="KW-1133">Transmembrane helix</keyword>
<dbReference type="KEGG" id="cco:CCC13826_1694"/>
<organism evidence="3 4">
    <name type="scientific">Campylobacter concisus (strain 13826)</name>
    <dbReference type="NCBI Taxonomy" id="360104"/>
    <lineage>
        <taxon>Bacteria</taxon>
        <taxon>Pseudomonadati</taxon>
        <taxon>Campylobacterota</taxon>
        <taxon>Epsilonproteobacteria</taxon>
        <taxon>Campylobacterales</taxon>
        <taxon>Campylobacteraceae</taxon>
        <taxon>Campylobacter</taxon>
    </lineage>
</organism>
<dbReference type="InterPro" id="IPR011010">
    <property type="entry name" value="DNA_brk_join_enz"/>
</dbReference>
<dbReference type="RefSeq" id="WP_012000870.1">
    <property type="nucleotide sequence ID" value="NC_009795.1"/>
</dbReference>
<name>A7ZGG8_CAMC1</name>
<dbReference type="InterPro" id="IPR013762">
    <property type="entry name" value="Integrase-like_cat_sf"/>
</dbReference>
<evidence type="ECO:0000256" key="2">
    <source>
        <dbReference type="SAM" id="Phobius"/>
    </source>
</evidence>
<reference evidence="4" key="1">
    <citation type="submission" date="2007-10" db="EMBL/GenBank/DDBJ databases">
        <title>Genome sequence of Campylobacter concisus 13826 isolated from human feces.</title>
        <authorList>
            <person name="Fouts D.E."/>
            <person name="Mongodin E.F."/>
            <person name="Puiu D."/>
            <person name="Sebastian Y."/>
            <person name="Miller W.G."/>
            <person name="Mandrell R.E."/>
            <person name="On S."/>
            <person name="Nelson K.E."/>
        </authorList>
    </citation>
    <scope>NUCLEOTIDE SEQUENCE [LARGE SCALE GENOMIC DNA]</scope>
    <source>
        <strain evidence="4">13826</strain>
        <plasmid evidence="4">Plasmid pCCON31</plasmid>
    </source>
</reference>
<proteinExistence type="predicted"/>
<dbReference type="HOGENOM" id="CLU_2932558_0_0_7"/>
<dbReference type="GO" id="GO:0006310">
    <property type="term" value="P:DNA recombination"/>
    <property type="evidence" value="ECO:0007669"/>
    <property type="project" value="UniProtKB-KW"/>
</dbReference>
<sequence length="60" mass="6863">MACFTSMLTINACIILVTSYLGVIQKALRHKKIQTTMIYADATGDMVKKEMRRIEQQNKL</sequence>
<accession>A7ZGG8</accession>
<evidence type="ECO:0000313" key="4">
    <source>
        <dbReference type="Proteomes" id="UP000001121"/>
    </source>
</evidence>
<dbReference type="GO" id="GO:0015074">
    <property type="term" value="P:DNA integration"/>
    <property type="evidence" value="ECO:0007669"/>
    <property type="project" value="InterPro"/>
</dbReference>
<dbReference type="Gene3D" id="1.10.443.10">
    <property type="entry name" value="Intergrase catalytic core"/>
    <property type="match status" value="1"/>
</dbReference>
<protein>
    <submittedName>
        <fullName evidence="3">Uncharacterized protein</fullName>
    </submittedName>
</protein>
<dbReference type="EMBL" id="CP000793">
    <property type="protein sequence ID" value="ABV23533.1"/>
    <property type="molecule type" value="Genomic_DNA"/>
</dbReference>
<keyword evidence="2" id="KW-0472">Membrane</keyword>
<keyword evidence="2" id="KW-0812">Transmembrane</keyword>
<feature type="transmembrane region" description="Helical" evidence="2">
    <location>
        <begin position="6"/>
        <end position="24"/>
    </location>
</feature>
<keyword evidence="3" id="KW-0614">Plasmid</keyword>